<comment type="caution">
    <text evidence="1">The sequence shown here is derived from an EMBL/GenBank/DDBJ whole genome shotgun (WGS) entry which is preliminary data.</text>
</comment>
<name>A0ACC3AKK9_9EURO</name>
<gene>
    <name evidence="1" type="ORF">H2198_000197</name>
</gene>
<protein>
    <submittedName>
        <fullName evidence="1">Uncharacterized protein</fullName>
    </submittedName>
</protein>
<accession>A0ACC3AKK9</accession>
<dbReference type="Proteomes" id="UP001172386">
    <property type="component" value="Unassembled WGS sequence"/>
</dbReference>
<keyword evidence="2" id="KW-1185">Reference proteome</keyword>
<evidence type="ECO:0000313" key="2">
    <source>
        <dbReference type="Proteomes" id="UP001172386"/>
    </source>
</evidence>
<evidence type="ECO:0000313" key="1">
    <source>
        <dbReference type="EMBL" id="KAJ9664546.1"/>
    </source>
</evidence>
<dbReference type="EMBL" id="JAPDRQ010000002">
    <property type="protein sequence ID" value="KAJ9664546.1"/>
    <property type="molecule type" value="Genomic_DNA"/>
</dbReference>
<sequence length="430" mass="47253">MPIPPVFQSPSFPPIPHHQPSRPEGPPFEETMVVHQLTNIRGHVFKPDIIASIPKGFFQVDEKWTCYRRNYFSVSCAFTLKTHNPDTQCYLQRNNNNHAETISQWAVSITAKTAAANNNDSESRGLVQHTPKRDKATESVPTRHLVNPGPGQTIATSGNPSHNGIFASGTHLGSCVPGIIDTFGHPSSQSPPTQYTFERIQFQKATANNGKRRAQQQYFHVVVKLEANVGCHGGQDDWVVIATKQSYPMVVRGRSPGHYKDGRRDSQTSMDPDGNSGHSAEGGHSNFSMPSLGSNHTTSMSWASNQQRNGHQYGTPFSHRIDESDASSVSPVSSSTLASSPVKGENYHFSTAMGRTMVPETSFDRIVLSPIASKTNSDLVEYQHMKKQSFEDNASHCQGSFYQSSLDHVYHSPSFDFSATSTSQNLCASS</sequence>
<proteinExistence type="predicted"/>
<reference evidence="1" key="1">
    <citation type="submission" date="2022-10" db="EMBL/GenBank/DDBJ databases">
        <title>Culturing micro-colonial fungi from biological soil crusts in the Mojave desert and describing Neophaeococcomyces mojavensis, and introducing the new genera and species Taxawa tesnikishii.</title>
        <authorList>
            <person name="Kurbessoian T."/>
            <person name="Stajich J.E."/>
        </authorList>
    </citation>
    <scope>NUCLEOTIDE SEQUENCE</scope>
    <source>
        <strain evidence="1">JES_112</strain>
    </source>
</reference>
<organism evidence="1 2">
    <name type="scientific">Neophaeococcomyces mojaviensis</name>
    <dbReference type="NCBI Taxonomy" id="3383035"/>
    <lineage>
        <taxon>Eukaryota</taxon>
        <taxon>Fungi</taxon>
        <taxon>Dikarya</taxon>
        <taxon>Ascomycota</taxon>
        <taxon>Pezizomycotina</taxon>
        <taxon>Eurotiomycetes</taxon>
        <taxon>Chaetothyriomycetidae</taxon>
        <taxon>Chaetothyriales</taxon>
        <taxon>Chaetothyriales incertae sedis</taxon>
        <taxon>Neophaeococcomyces</taxon>
    </lineage>
</organism>